<keyword evidence="1" id="KW-1133">Transmembrane helix</keyword>
<dbReference type="PROSITE" id="PS50887">
    <property type="entry name" value="GGDEF"/>
    <property type="match status" value="1"/>
</dbReference>
<organism evidence="3 4">
    <name type="scientific">Comamonas nitrativorans</name>
    <dbReference type="NCBI Taxonomy" id="108437"/>
    <lineage>
        <taxon>Bacteria</taxon>
        <taxon>Pseudomonadati</taxon>
        <taxon>Pseudomonadota</taxon>
        <taxon>Betaproteobacteria</taxon>
        <taxon>Burkholderiales</taxon>
        <taxon>Comamonadaceae</taxon>
        <taxon>Comamonas</taxon>
    </lineage>
</organism>
<keyword evidence="4" id="KW-1185">Reference proteome</keyword>
<dbReference type="EC" id="2.7.7.65" evidence="3"/>
<proteinExistence type="predicted"/>
<feature type="domain" description="GGDEF" evidence="2">
    <location>
        <begin position="248"/>
        <end position="373"/>
    </location>
</feature>
<evidence type="ECO:0000259" key="2">
    <source>
        <dbReference type="PROSITE" id="PS50887"/>
    </source>
</evidence>
<dbReference type="InterPro" id="IPR029787">
    <property type="entry name" value="Nucleotide_cyclase"/>
</dbReference>
<protein>
    <submittedName>
        <fullName evidence="3">Diguanylate cyclase domain-containing protein</fullName>
        <ecNumber evidence="3">2.7.7.65</ecNumber>
    </submittedName>
</protein>
<dbReference type="InterPro" id="IPR043128">
    <property type="entry name" value="Rev_trsase/Diguanyl_cyclase"/>
</dbReference>
<dbReference type="NCBIfam" id="TIGR00254">
    <property type="entry name" value="GGDEF"/>
    <property type="match status" value="1"/>
</dbReference>
<keyword evidence="1" id="KW-0812">Transmembrane</keyword>
<keyword evidence="3" id="KW-0808">Transferase</keyword>
<dbReference type="SUPFAM" id="SSF55073">
    <property type="entry name" value="Nucleotide cyclase"/>
    <property type="match status" value="1"/>
</dbReference>
<reference evidence="4" key="1">
    <citation type="journal article" date="2019" name="Int. J. Syst. Evol. Microbiol.">
        <title>The Global Catalogue of Microorganisms (GCM) 10K type strain sequencing project: providing services to taxonomists for standard genome sequencing and annotation.</title>
        <authorList>
            <consortium name="The Broad Institute Genomics Platform"/>
            <consortium name="The Broad Institute Genome Sequencing Center for Infectious Disease"/>
            <person name="Wu L."/>
            <person name="Ma J."/>
        </authorList>
    </citation>
    <scope>NUCLEOTIDE SEQUENCE [LARGE SCALE GENOMIC DNA]</scope>
    <source>
        <strain evidence="4">JCM 11650</strain>
    </source>
</reference>
<dbReference type="Proteomes" id="UP001595967">
    <property type="component" value="Unassembled WGS sequence"/>
</dbReference>
<comment type="caution">
    <text evidence="3">The sequence shown here is derived from an EMBL/GenBank/DDBJ whole genome shotgun (WGS) entry which is preliminary data.</text>
</comment>
<evidence type="ECO:0000256" key="1">
    <source>
        <dbReference type="SAM" id="Phobius"/>
    </source>
</evidence>
<accession>A0ABV9GXW6</accession>
<sequence length="373" mass="40980">MPQPSKLHTRFVRQLLPLLVLAFVLSAASTTWFTHRSQLAQAQVQRSQTLVTLGAALVKPLWDCDGTTIQAVVQAMTDQPNVRSVLVQDQCNATTWQAGTQAQGPDLHTLTIPLLYYASTGRSYSVGALTITFTGVSVRTSLTHNVGLQLVVFATMLAAVLTGAAWVFRRIIGRPLHRLREAMRAHQELTPIPAHWAEELAEITATYNTQVQELRRQARHDPLTGLGNRTLLEEHLQRAIRRAERTRALGHVLLLDLDRFKPVNDTYGHAAGDAVLKTVAQRLLSCVRDTDTVARLGGDEFVVLTPDAPVEGSIQALAQRLRNAIEQPIDWNGRALQVRASIGVAQLLRDGTTSAALLASADAAMYAHKQQDR</sequence>
<dbReference type="Gene3D" id="6.10.340.10">
    <property type="match status" value="1"/>
</dbReference>
<dbReference type="Pfam" id="PF00990">
    <property type="entry name" value="GGDEF"/>
    <property type="match status" value="1"/>
</dbReference>
<name>A0ABV9GXW6_9BURK</name>
<dbReference type="EMBL" id="JBHSEW010000011">
    <property type="protein sequence ID" value="MFC4623048.1"/>
    <property type="molecule type" value="Genomic_DNA"/>
</dbReference>
<evidence type="ECO:0000313" key="4">
    <source>
        <dbReference type="Proteomes" id="UP001595967"/>
    </source>
</evidence>
<keyword evidence="3" id="KW-0548">Nucleotidyltransferase</keyword>
<dbReference type="RefSeq" id="WP_377726886.1">
    <property type="nucleotide sequence ID" value="NZ_JBHSEW010000011.1"/>
</dbReference>
<gene>
    <name evidence="3" type="ORF">ACFO3A_12590</name>
</gene>
<evidence type="ECO:0000313" key="3">
    <source>
        <dbReference type="EMBL" id="MFC4623048.1"/>
    </source>
</evidence>
<dbReference type="InterPro" id="IPR052163">
    <property type="entry name" value="DGC-Regulatory_Protein"/>
</dbReference>
<dbReference type="InterPro" id="IPR000160">
    <property type="entry name" value="GGDEF_dom"/>
</dbReference>
<dbReference type="PANTHER" id="PTHR46663">
    <property type="entry name" value="DIGUANYLATE CYCLASE DGCT-RELATED"/>
    <property type="match status" value="1"/>
</dbReference>
<feature type="transmembrane region" description="Helical" evidence="1">
    <location>
        <begin position="146"/>
        <end position="168"/>
    </location>
</feature>
<dbReference type="CDD" id="cd01949">
    <property type="entry name" value="GGDEF"/>
    <property type="match status" value="1"/>
</dbReference>
<dbReference type="GO" id="GO:0052621">
    <property type="term" value="F:diguanylate cyclase activity"/>
    <property type="evidence" value="ECO:0007669"/>
    <property type="project" value="UniProtKB-EC"/>
</dbReference>
<dbReference type="PANTHER" id="PTHR46663:SF2">
    <property type="entry name" value="GGDEF DOMAIN-CONTAINING PROTEIN"/>
    <property type="match status" value="1"/>
</dbReference>
<keyword evidence="1" id="KW-0472">Membrane</keyword>
<dbReference type="Gene3D" id="3.30.70.270">
    <property type="match status" value="1"/>
</dbReference>
<dbReference type="SMART" id="SM00267">
    <property type="entry name" value="GGDEF"/>
    <property type="match status" value="1"/>
</dbReference>